<feature type="transmembrane region" description="Helical" evidence="10">
    <location>
        <begin position="214"/>
        <end position="234"/>
    </location>
</feature>
<evidence type="ECO:0000256" key="4">
    <source>
        <dbReference type="ARBA" id="ARBA00022692"/>
    </source>
</evidence>
<reference evidence="11" key="2">
    <citation type="submission" date="2023-05" db="EMBL/GenBank/DDBJ databases">
        <authorList>
            <consortium name="Lawrence Berkeley National Laboratory"/>
            <person name="Steindorff A."/>
            <person name="Hensen N."/>
            <person name="Bonometti L."/>
            <person name="Westerberg I."/>
            <person name="Brannstrom I.O."/>
            <person name="Guillou S."/>
            <person name="Cros-Aarteil S."/>
            <person name="Calhoun S."/>
            <person name="Haridas S."/>
            <person name="Kuo A."/>
            <person name="Mondo S."/>
            <person name="Pangilinan J."/>
            <person name="Riley R."/>
            <person name="Labutti K."/>
            <person name="Andreopoulos B."/>
            <person name="Lipzen A."/>
            <person name="Chen C."/>
            <person name="Yanf M."/>
            <person name="Daum C."/>
            <person name="Ng V."/>
            <person name="Clum A."/>
            <person name="Ohm R."/>
            <person name="Martin F."/>
            <person name="Silar P."/>
            <person name="Natvig D."/>
            <person name="Lalanne C."/>
            <person name="Gautier V."/>
            <person name="Ament-Velasquez S.L."/>
            <person name="Kruys A."/>
            <person name="Hutchinson M.I."/>
            <person name="Powell A.J."/>
            <person name="Barry K."/>
            <person name="Miller A.N."/>
            <person name="Grigoriev I.V."/>
            <person name="Debuchy R."/>
            <person name="Gladieux P."/>
            <person name="Thoren M.H."/>
            <person name="Johannesson H."/>
        </authorList>
    </citation>
    <scope>NUCLEOTIDE SEQUENCE</scope>
    <source>
        <strain evidence="11">PSN293</strain>
    </source>
</reference>
<dbReference type="InterPro" id="IPR004813">
    <property type="entry name" value="OPT"/>
</dbReference>
<accession>A0AAN7B8G0</accession>
<feature type="transmembrane region" description="Helical" evidence="10">
    <location>
        <begin position="139"/>
        <end position="160"/>
    </location>
</feature>
<keyword evidence="5" id="KW-0571">Peptide transport</keyword>
<comment type="subcellular location">
    <subcellularLocation>
        <location evidence="1">Membrane</location>
        <topology evidence="1">Multi-pass membrane protein</topology>
    </subcellularLocation>
</comment>
<evidence type="ECO:0000256" key="7">
    <source>
        <dbReference type="ARBA" id="ARBA00022989"/>
    </source>
</evidence>
<dbReference type="InterPro" id="IPR004648">
    <property type="entry name" value="Oligpept_transpt"/>
</dbReference>
<dbReference type="NCBIfam" id="TIGR00728">
    <property type="entry name" value="OPT_sfam"/>
    <property type="match status" value="1"/>
</dbReference>
<evidence type="ECO:0000256" key="8">
    <source>
        <dbReference type="ARBA" id="ARBA00023136"/>
    </source>
</evidence>
<evidence type="ECO:0000256" key="3">
    <source>
        <dbReference type="ARBA" id="ARBA00022448"/>
    </source>
</evidence>
<sequence>MEAVDPSGPRHRAGTGSPRNGGPGDADRTNATSGFEKIENVPVYSQSAIIPAHSTLDGSSNPPYEEKEVHNPDPIVPESAEITKDIHLDTALQLVTKTLDITDDPTENPYTLRAFVIGLGLSAFGAVLAEIFYFRPQTIGVSTTFLVILSFCLGELTLLIPRVNGFTRFLNPGPFNQKEHVFIVIMASTAATCALGTEQLAAQALYFNEEPNPASAIFMLFSSQCIGYGLLSVMRRAFVYPTKFLWPTALPLAAIFQSMHLHKDLAKKRLHIFWFACLGIAVWELVPQYFFPTTIGISVFCLANPNSELFTYLFGGANGNEGMGFLSWCMDLTYITSTPLFLPLNTLVNQLIGYIGCVILTVSAYYANLWNAQTFPFLAQTLFQANGSDYDQLQILGKNNEVDPELLKAYGLPWFATSQALSLMVFNIGITAAIVHVLIWEWDDIKFVFDPLRPAQLMRRLRNLLHPDTWKFWRNDNDHVDTYPGTAGDPHFAAMRAYPEAPTWWYNATLIISVVIGLICCYQQETGLPWWAFFIAVGLGWLLTIFSAAMSGIVGFAFAPTTAIQMIGGYLVPRRPVANMMFTLYGSNSVAQAIGMLGDLKLAQYAKLPPRATFASQIIGTCVGAIFNWVMMNSIVANQREVLLQVEPTNQWSGQNVQTYNAQAITWGGAGNEIFGRNGVYWMVPMGLLFGLFVPLPFWIGHRFWPQLRLDYINTFIIATWLGWLSVGINSSLLVYFLVGFLVQFYLRKYHPVPFAKWNLTVAAAISGGVAIVSFILTFAVFGGAGNEHRFPHWWGNPHGNADHCKYMNGQ</sequence>
<comment type="similarity">
    <text evidence="2">Belongs to the oligopeptide OPT transporter family.</text>
</comment>
<feature type="region of interest" description="Disordered" evidence="9">
    <location>
        <begin position="1"/>
        <end position="37"/>
    </location>
</feature>
<evidence type="ECO:0000313" key="11">
    <source>
        <dbReference type="EMBL" id="KAK4214688.1"/>
    </source>
</evidence>
<dbReference type="GO" id="GO:0015031">
    <property type="term" value="P:protein transport"/>
    <property type="evidence" value="ECO:0007669"/>
    <property type="project" value="UniProtKB-KW"/>
</dbReference>
<dbReference type="GO" id="GO:0035673">
    <property type="term" value="F:oligopeptide transmembrane transporter activity"/>
    <property type="evidence" value="ECO:0007669"/>
    <property type="project" value="InterPro"/>
</dbReference>
<feature type="transmembrane region" description="Helical" evidence="10">
    <location>
        <begin position="420"/>
        <end position="440"/>
    </location>
</feature>
<dbReference type="Pfam" id="PF03169">
    <property type="entry name" value="OPT"/>
    <property type="match status" value="1"/>
</dbReference>
<dbReference type="Proteomes" id="UP001301769">
    <property type="component" value="Unassembled WGS sequence"/>
</dbReference>
<protein>
    <submittedName>
        <fullName evidence="11">Oligopeptide transporter 3</fullName>
    </submittedName>
</protein>
<evidence type="ECO:0000256" key="2">
    <source>
        <dbReference type="ARBA" id="ARBA00008807"/>
    </source>
</evidence>
<keyword evidence="3" id="KW-0813">Transport</keyword>
<keyword evidence="12" id="KW-1185">Reference proteome</keyword>
<feature type="transmembrane region" description="Helical" evidence="10">
    <location>
        <begin position="758"/>
        <end position="782"/>
    </location>
</feature>
<evidence type="ECO:0000256" key="9">
    <source>
        <dbReference type="SAM" id="MobiDB-lite"/>
    </source>
</evidence>
<evidence type="ECO:0000256" key="10">
    <source>
        <dbReference type="SAM" id="Phobius"/>
    </source>
</evidence>
<dbReference type="EMBL" id="MU858090">
    <property type="protein sequence ID" value="KAK4214688.1"/>
    <property type="molecule type" value="Genomic_DNA"/>
</dbReference>
<evidence type="ECO:0000256" key="5">
    <source>
        <dbReference type="ARBA" id="ARBA00022856"/>
    </source>
</evidence>
<proteinExistence type="inferred from homology"/>
<evidence type="ECO:0000256" key="1">
    <source>
        <dbReference type="ARBA" id="ARBA00004141"/>
    </source>
</evidence>
<name>A0AAN7B8G0_9PEZI</name>
<organism evidence="11 12">
    <name type="scientific">Rhypophila decipiens</name>
    <dbReference type="NCBI Taxonomy" id="261697"/>
    <lineage>
        <taxon>Eukaryota</taxon>
        <taxon>Fungi</taxon>
        <taxon>Dikarya</taxon>
        <taxon>Ascomycota</taxon>
        <taxon>Pezizomycotina</taxon>
        <taxon>Sordariomycetes</taxon>
        <taxon>Sordariomycetidae</taxon>
        <taxon>Sordariales</taxon>
        <taxon>Naviculisporaceae</taxon>
        <taxon>Rhypophila</taxon>
    </lineage>
</organism>
<keyword evidence="4 10" id="KW-0812">Transmembrane</keyword>
<dbReference type="AlphaFoldDB" id="A0AAN7B8G0"/>
<feature type="transmembrane region" description="Helical" evidence="10">
    <location>
        <begin position="504"/>
        <end position="523"/>
    </location>
</feature>
<feature type="transmembrane region" description="Helical" evidence="10">
    <location>
        <begin position="181"/>
        <end position="202"/>
    </location>
</feature>
<keyword evidence="6" id="KW-0653">Protein transport</keyword>
<comment type="caution">
    <text evidence="11">The sequence shown here is derived from an EMBL/GenBank/DDBJ whole genome shotgun (WGS) entry which is preliminary data.</text>
</comment>
<evidence type="ECO:0000256" key="6">
    <source>
        <dbReference type="ARBA" id="ARBA00022927"/>
    </source>
</evidence>
<keyword evidence="8 10" id="KW-0472">Membrane</keyword>
<dbReference type="PANTHER" id="PTHR22601">
    <property type="entry name" value="ISP4 LIKE PROTEIN"/>
    <property type="match status" value="1"/>
</dbReference>
<gene>
    <name evidence="11" type="ORF">QBC37DRAFT_482108</name>
</gene>
<reference evidence="11" key="1">
    <citation type="journal article" date="2023" name="Mol. Phylogenet. Evol.">
        <title>Genome-scale phylogeny and comparative genomics of the fungal order Sordariales.</title>
        <authorList>
            <person name="Hensen N."/>
            <person name="Bonometti L."/>
            <person name="Westerberg I."/>
            <person name="Brannstrom I.O."/>
            <person name="Guillou S."/>
            <person name="Cros-Aarteil S."/>
            <person name="Calhoun S."/>
            <person name="Haridas S."/>
            <person name="Kuo A."/>
            <person name="Mondo S."/>
            <person name="Pangilinan J."/>
            <person name="Riley R."/>
            <person name="LaButti K."/>
            <person name="Andreopoulos B."/>
            <person name="Lipzen A."/>
            <person name="Chen C."/>
            <person name="Yan M."/>
            <person name="Daum C."/>
            <person name="Ng V."/>
            <person name="Clum A."/>
            <person name="Steindorff A."/>
            <person name="Ohm R.A."/>
            <person name="Martin F."/>
            <person name="Silar P."/>
            <person name="Natvig D.O."/>
            <person name="Lalanne C."/>
            <person name="Gautier V."/>
            <person name="Ament-Velasquez S.L."/>
            <person name="Kruys A."/>
            <person name="Hutchinson M.I."/>
            <person name="Powell A.J."/>
            <person name="Barry K."/>
            <person name="Miller A.N."/>
            <person name="Grigoriev I.V."/>
            <person name="Debuchy R."/>
            <person name="Gladieux P."/>
            <person name="Hiltunen Thoren M."/>
            <person name="Johannesson H."/>
        </authorList>
    </citation>
    <scope>NUCLEOTIDE SEQUENCE</scope>
    <source>
        <strain evidence="11">PSN293</strain>
    </source>
</reference>
<feature type="transmembrane region" description="Helical" evidence="10">
    <location>
        <begin position="114"/>
        <end position="133"/>
    </location>
</feature>
<feature type="transmembrane region" description="Helical" evidence="10">
    <location>
        <begin position="272"/>
        <end position="290"/>
    </location>
</feature>
<evidence type="ECO:0000313" key="12">
    <source>
        <dbReference type="Proteomes" id="UP001301769"/>
    </source>
</evidence>
<dbReference type="GO" id="GO:0016020">
    <property type="term" value="C:membrane"/>
    <property type="evidence" value="ECO:0007669"/>
    <property type="project" value="UniProtKB-SubCell"/>
</dbReference>
<feature type="transmembrane region" description="Helical" evidence="10">
    <location>
        <begin position="347"/>
        <end position="367"/>
    </location>
</feature>
<feature type="transmembrane region" description="Helical" evidence="10">
    <location>
        <begin position="712"/>
        <end position="738"/>
    </location>
</feature>
<feature type="transmembrane region" description="Helical" evidence="10">
    <location>
        <begin position="530"/>
        <end position="558"/>
    </location>
</feature>
<feature type="transmembrane region" description="Helical" evidence="10">
    <location>
        <begin position="680"/>
        <end position="700"/>
    </location>
</feature>
<keyword evidence="7 10" id="KW-1133">Transmembrane helix</keyword>